<organism evidence="12 13">
    <name type="scientific">Silvibacterium bohemicum</name>
    <dbReference type="NCBI Taxonomy" id="1577686"/>
    <lineage>
        <taxon>Bacteria</taxon>
        <taxon>Pseudomonadati</taxon>
        <taxon>Acidobacteriota</taxon>
        <taxon>Terriglobia</taxon>
        <taxon>Terriglobales</taxon>
        <taxon>Acidobacteriaceae</taxon>
        <taxon>Silvibacterium</taxon>
    </lineage>
</organism>
<evidence type="ECO:0000313" key="13">
    <source>
        <dbReference type="Proteomes" id="UP000538666"/>
    </source>
</evidence>
<evidence type="ECO:0000256" key="6">
    <source>
        <dbReference type="ARBA" id="ARBA00023002"/>
    </source>
</evidence>
<protein>
    <submittedName>
        <fullName evidence="12">Putative membrane protein</fullName>
    </submittedName>
</protein>
<dbReference type="InterPro" id="IPR038354">
    <property type="entry name" value="VKOR_sf"/>
</dbReference>
<keyword evidence="4" id="KW-0874">Quinone</keyword>
<feature type="transmembrane region" description="Helical" evidence="10">
    <location>
        <begin position="100"/>
        <end position="126"/>
    </location>
</feature>
<evidence type="ECO:0000256" key="7">
    <source>
        <dbReference type="ARBA" id="ARBA00023136"/>
    </source>
</evidence>
<keyword evidence="9" id="KW-0676">Redox-active center</keyword>
<dbReference type="GO" id="GO:0016020">
    <property type="term" value="C:membrane"/>
    <property type="evidence" value="ECO:0007669"/>
    <property type="project" value="UniProtKB-SubCell"/>
</dbReference>
<dbReference type="InterPro" id="IPR044698">
    <property type="entry name" value="VKOR/LTO1"/>
</dbReference>
<evidence type="ECO:0000256" key="1">
    <source>
        <dbReference type="ARBA" id="ARBA00004141"/>
    </source>
</evidence>
<evidence type="ECO:0000256" key="3">
    <source>
        <dbReference type="ARBA" id="ARBA00022692"/>
    </source>
</evidence>
<comment type="subcellular location">
    <subcellularLocation>
        <location evidence="1">Membrane</location>
        <topology evidence="1">Multi-pass membrane protein</topology>
    </subcellularLocation>
</comment>
<reference evidence="12 13" key="1">
    <citation type="submission" date="2020-08" db="EMBL/GenBank/DDBJ databases">
        <title>Genomic Encyclopedia of Type Strains, Phase IV (KMG-IV): sequencing the most valuable type-strain genomes for metagenomic binning, comparative biology and taxonomic classification.</title>
        <authorList>
            <person name="Goeker M."/>
        </authorList>
    </citation>
    <scope>NUCLEOTIDE SEQUENCE [LARGE SCALE GENOMIC DNA]</scope>
    <source>
        <strain evidence="12 13">DSM 103733</strain>
    </source>
</reference>
<dbReference type="CDD" id="cd12916">
    <property type="entry name" value="VKOR_1"/>
    <property type="match status" value="1"/>
</dbReference>
<accession>A0A841K0A4</accession>
<feature type="transmembrane region" description="Helical" evidence="10">
    <location>
        <begin position="53"/>
        <end position="72"/>
    </location>
</feature>
<evidence type="ECO:0000313" key="12">
    <source>
        <dbReference type="EMBL" id="MBB6144641.1"/>
    </source>
</evidence>
<sequence length="134" mass="14545">MRFLVFFLALAGVIVSSLALHVHYSYDVQPCDINAHWDCGIVNHSRYAEIKHIPVAAIGIAGYVALGILALARRRGVVLLGALAGLGFALYLSNIEAHKLEVWCLYCVISQGIIALITLCSLAWMFMGGSRTTV</sequence>
<comment type="similarity">
    <text evidence="2">Belongs to the VKOR family.</text>
</comment>
<keyword evidence="7 10" id="KW-0472">Membrane</keyword>
<feature type="transmembrane region" description="Helical" evidence="10">
    <location>
        <begin position="77"/>
        <end position="94"/>
    </location>
</feature>
<dbReference type="RefSeq" id="WP_050059764.1">
    <property type="nucleotide sequence ID" value="NZ_JACHEK010000005.1"/>
</dbReference>
<keyword evidence="13" id="KW-1185">Reference proteome</keyword>
<keyword evidence="6" id="KW-0560">Oxidoreductase</keyword>
<dbReference type="GO" id="GO:0048038">
    <property type="term" value="F:quinone binding"/>
    <property type="evidence" value="ECO:0007669"/>
    <property type="project" value="UniProtKB-KW"/>
</dbReference>
<keyword evidence="8" id="KW-1015">Disulfide bond</keyword>
<comment type="caution">
    <text evidence="12">The sequence shown here is derived from an EMBL/GenBank/DDBJ whole genome shotgun (WGS) entry which is preliminary data.</text>
</comment>
<dbReference type="EMBL" id="JACHEK010000005">
    <property type="protein sequence ID" value="MBB6144641.1"/>
    <property type="molecule type" value="Genomic_DNA"/>
</dbReference>
<dbReference type="Pfam" id="PF07884">
    <property type="entry name" value="VKOR"/>
    <property type="match status" value="1"/>
</dbReference>
<dbReference type="OrthoDB" id="120482at2"/>
<evidence type="ECO:0000259" key="11">
    <source>
        <dbReference type="SMART" id="SM00756"/>
    </source>
</evidence>
<gene>
    <name evidence="12" type="ORF">HNQ77_002597</name>
</gene>
<keyword evidence="3 10" id="KW-0812">Transmembrane</keyword>
<evidence type="ECO:0000256" key="9">
    <source>
        <dbReference type="ARBA" id="ARBA00023284"/>
    </source>
</evidence>
<evidence type="ECO:0000256" key="10">
    <source>
        <dbReference type="SAM" id="Phobius"/>
    </source>
</evidence>
<dbReference type="AlphaFoldDB" id="A0A841K0A4"/>
<dbReference type="SMART" id="SM00756">
    <property type="entry name" value="VKc"/>
    <property type="match status" value="1"/>
</dbReference>
<evidence type="ECO:0000256" key="4">
    <source>
        <dbReference type="ARBA" id="ARBA00022719"/>
    </source>
</evidence>
<feature type="domain" description="Vitamin K epoxide reductase" evidence="11">
    <location>
        <begin position="1"/>
        <end position="127"/>
    </location>
</feature>
<evidence type="ECO:0000256" key="5">
    <source>
        <dbReference type="ARBA" id="ARBA00022989"/>
    </source>
</evidence>
<dbReference type="Proteomes" id="UP000538666">
    <property type="component" value="Unassembled WGS sequence"/>
</dbReference>
<name>A0A841K0A4_9BACT</name>
<proteinExistence type="inferred from homology"/>
<dbReference type="GO" id="GO:0016491">
    <property type="term" value="F:oxidoreductase activity"/>
    <property type="evidence" value="ECO:0007669"/>
    <property type="project" value="UniProtKB-KW"/>
</dbReference>
<evidence type="ECO:0000256" key="8">
    <source>
        <dbReference type="ARBA" id="ARBA00023157"/>
    </source>
</evidence>
<evidence type="ECO:0000256" key="2">
    <source>
        <dbReference type="ARBA" id="ARBA00006214"/>
    </source>
</evidence>
<keyword evidence="5 10" id="KW-1133">Transmembrane helix</keyword>
<dbReference type="InterPro" id="IPR012932">
    <property type="entry name" value="VKOR"/>
</dbReference>
<dbReference type="Gene3D" id="1.20.1440.130">
    <property type="entry name" value="VKOR domain"/>
    <property type="match status" value="1"/>
</dbReference>